<accession>A0AAW2XTU4</accession>
<evidence type="ECO:0000256" key="1">
    <source>
        <dbReference type="SAM" id="Phobius"/>
    </source>
</evidence>
<sequence>MEWIGLHKTNFVLTGKVVDKEQAKLYEQGIYDFQATPLLLVPMCSLYIFNLATFIIGIPMIFHKGDELLAQAVLPLFGIIVNYHLFEGMVFRKDSGRVAPSVALLSVAISAVIFCCGSLLLLY</sequence>
<feature type="transmembrane region" description="Helical" evidence="1">
    <location>
        <begin position="98"/>
        <end position="122"/>
    </location>
</feature>
<dbReference type="EMBL" id="JACGWN010000003">
    <property type="protein sequence ID" value="KAL0457043.1"/>
    <property type="molecule type" value="Genomic_DNA"/>
</dbReference>
<feature type="transmembrane region" description="Helical" evidence="1">
    <location>
        <begin position="38"/>
        <end position="62"/>
    </location>
</feature>
<dbReference type="AlphaFoldDB" id="A0AAW2XTU4"/>
<feature type="transmembrane region" description="Helical" evidence="1">
    <location>
        <begin position="68"/>
        <end position="86"/>
    </location>
</feature>
<keyword evidence="1" id="KW-0812">Transmembrane</keyword>
<proteinExistence type="predicted"/>
<evidence type="ECO:0000313" key="2">
    <source>
        <dbReference type="EMBL" id="KAL0457043.1"/>
    </source>
</evidence>
<keyword evidence="1" id="KW-0472">Membrane</keyword>
<organism evidence="2">
    <name type="scientific">Sesamum latifolium</name>
    <dbReference type="NCBI Taxonomy" id="2727402"/>
    <lineage>
        <taxon>Eukaryota</taxon>
        <taxon>Viridiplantae</taxon>
        <taxon>Streptophyta</taxon>
        <taxon>Embryophyta</taxon>
        <taxon>Tracheophyta</taxon>
        <taxon>Spermatophyta</taxon>
        <taxon>Magnoliopsida</taxon>
        <taxon>eudicotyledons</taxon>
        <taxon>Gunneridae</taxon>
        <taxon>Pentapetalae</taxon>
        <taxon>asterids</taxon>
        <taxon>lamiids</taxon>
        <taxon>Lamiales</taxon>
        <taxon>Pedaliaceae</taxon>
        <taxon>Sesamum</taxon>
    </lineage>
</organism>
<comment type="caution">
    <text evidence="2">The sequence shown here is derived from an EMBL/GenBank/DDBJ whole genome shotgun (WGS) entry which is preliminary data.</text>
</comment>
<gene>
    <name evidence="2" type="ORF">Slati_1043500</name>
</gene>
<reference evidence="2" key="1">
    <citation type="submission" date="2020-06" db="EMBL/GenBank/DDBJ databases">
        <authorList>
            <person name="Li T."/>
            <person name="Hu X."/>
            <person name="Zhang T."/>
            <person name="Song X."/>
            <person name="Zhang H."/>
            <person name="Dai N."/>
            <person name="Sheng W."/>
            <person name="Hou X."/>
            <person name="Wei L."/>
        </authorList>
    </citation>
    <scope>NUCLEOTIDE SEQUENCE</scope>
    <source>
        <strain evidence="2">KEN1</strain>
        <tissue evidence="2">Leaf</tissue>
    </source>
</reference>
<keyword evidence="1" id="KW-1133">Transmembrane helix</keyword>
<protein>
    <submittedName>
        <fullName evidence="2">Uncharacterized protein</fullName>
    </submittedName>
</protein>
<dbReference type="PANTHER" id="PTHR13301">
    <property type="entry name" value="X-BOX TRANSCRIPTION FACTOR-RELATED"/>
    <property type="match status" value="1"/>
</dbReference>
<name>A0AAW2XTU4_9LAMI</name>
<reference evidence="2" key="2">
    <citation type="journal article" date="2024" name="Plant">
        <title>Genomic evolution and insights into agronomic trait innovations of Sesamum species.</title>
        <authorList>
            <person name="Miao H."/>
            <person name="Wang L."/>
            <person name="Qu L."/>
            <person name="Liu H."/>
            <person name="Sun Y."/>
            <person name="Le M."/>
            <person name="Wang Q."/>
            <person name="Wei S."/>
            <person name="Zheng Y."/>
            <person name="Lin W."/>
            <person name="Duan Y."/>
            <person name="Cao H."/>
            <person name="Xiong S."/>
            <person name="Wang X."/>
            <person name="Wei L."/>
            <person name="Li C."/>
            <person name="Ma Q."/>
            <person name="Ju M."/>
            <person name="Zhao R."/>
            <person name="Li G."/>
            <person name="Mu C."/>
            <person name="Tian Q."/>
            <person name="Mei H."/>
            <person name="Zhang T."/>
            <person name="Gao T."/>
            <person name="Zhang H."/>
        </authorList>
    </citation>
    <scope>NUCLEOTIDE SEQUENCE</scope>
    <source>
        <strain evidence="2">KEN1</strain>
    </source>
</reference>